<name>A0AAE1M8J2_9FABA</name>
<evidence type="ECO:0000259" key="4">
    <source>
        <dbReference type="Pfam" id="PF24053"/>
    </source>
</evidence>
<dbReference type="Proteomes" id="UP001293593">
    <property type="component" value="Unassembled WGS sequence"/>
</dbReference>
<feature type="domain" description="DUF7356" evidence="4">
    <location>
        <begin position="147"/>
        <end position="240"/>
    </location>
</feature>
<evidence type="ECO:0000256" key="2">
    <source>
        <dbReference type="SAM" id="Phobius"/>
    </source>
</evidence>
<dbReference type="PANTHER" id="PTHR34200">
    <property type="entry name" value="DENTIN SIALOPHOSPHOPROTEIN-LIKE ISOFORM X1"/>
    <property type="match status" value="1"/>
</dbReference>
<dbReference type="InterPro" id="IPR055780">
    <property type="entry name" value="DUF7356"/>
</dbReference>
<evidence type="ECO:0000256" key="3">
    <source>
        <dbReference type="SAM" id="SignalP"/>
    </source>
</evidence>
<protein>
    <recommendedName>
        <fullName evidence="4">DUF7356 domain-containing protein</fullName>
    </recommendedName>
</protein>
<evidence type="ECO:0000256" key="1">
    <source>
        <dbReference type="SAM" id="MobiDB-lite"/>
    </source>
</evidence>
<keyword evidence="6" id="KW-1185">Reference proteome</keyword>
<dbReference type="EMBL" id="JAWXYG010000016">
    <property type="protein sequence ID" value="KAK4253403.1"/>
    <property type="molecule type" value="Genomic_DNA"/>
</dbReference>
<dbReference type="PANTHER" id="PTHR34200:SF2">
    <property type="entry name" value="TRANSMEMBRANE PROTEIN"/>
    <property type="match status" value="1"/>
</dbReference>
<organism evidence="5 6">
    <name type="scientific">Acacia crassicarpa</name>
    <name type="common">northern wattle</name>
    <dbReference type="NCBI Taxonomy" id="499986"/>
    <lineage>
        <taxon>Eukaryota</taxon>
        <taxon>Viridiplantae</taxon>
        <taxon>Streptophyta</taxon>
        <taxon>Embryophyta</taxon>
        <taxon>Tracheophyta</taxon>
        <taxon>Spermatophyta</taxon>
        <taxon>Magnoliopsida</taxon>
        <taxon>eudicotyledons</taxon>
        <taxon>Gunneridae</taxon>
        <taxon>Pentapetalae</taxon>
        <taxon>rosids</taxon>
        <taxon>fabids</taxon>
        <taxon>Fabales</taxon>
        <taxon>Fabaceae</taxon>
        <taxon>Caesalpinioideae</taxon>
        <taxon>mimosoid clade</taxon>
        <taxon>Acacieae</taxon>
        <taxon>Acacia</taxon>
    </lineage>
</organism>
<comment type="caution">
    <text evidence="5">The sequence shown here is derived from an EMBL/GenBank/DDBJ whole genome shotgun (WGS) entry which is preliminary data.</text>
</comment>
<keyword evidence="2" id="KW-1133">Transmembrane helix</keyword>
<feature type="transmembrane region" description="Helical" evidence="2">
    <location>
        <begin position="262"/>
        <end position="280"/>
    </location>
</feature>
<gene>
    <name evidence="5" type="ORF">QN277_010719</name>
</gene>
<reference evidence="5" key="1">
    <citation type="submission" date="2023-10" db="EMBL/GenBank/DDBJ databases">
        <title>Chromosome-level genome of the transformable northern wattle, Acacia crassicarpa.</title>
        <authorList>
            <person name="Massaro I."/>
            <person name="Sinha N.R."/>
            <person name="Poethig S."/>
            <person name="Leichty A.R."/>
        </authorList>
    </citation>
    <scope>NUCLEOTIDE SEQUENCE</scope>
    <source>
        <strain evidence="5">Acra3RX</strain>
        <tissue evidence="5">Leaf</tissue>
    </source>
</reference>
<accession>A0AAE1M8J2</accession>
<feature type="compositionally biased region" description="Polar residues" evidence="1">
    <location>
        <begin position="110"/>
        <end position="131"/>
    </location>
</feature>
<feature type="compositionally biased region" description="Low complexity" evidence="1">
    <location>
        <begin position="86"/>
        <end position="95"/>
    </location>
</feature>
<keyword evidence="3" id="KW-0732">Signal</keyword>
<feature type="region of interest" description="Disordered" evidence="1">
    <location>
        <begin position="47"/>
        <end position="144"/>
    </location>
</feature>
<dbReference type="Pfam" id="PF24053">
    <property type="entry name" value="DUF7356"/>
    <property type="match status" value="1"/>
</dbReference>
<keyword evidence="2" id="KW-0472">Membrane</keyword>
<evidence type="ECO:0000313" key="5">
    <source>
        <dbReference type="EMBL" id="KAK4253403.1"/>
    </source>
</evidence>
<sequence length="360" mass="38723">MSCGVPSLMARNASLDLLFFLLILFGGSHPSLGWELRKLCGADPNVNGTTNRTQDPPLPTADPKPSGESGNNNKTVPPSPSTVPKANPASQSNSIPPAPPPLPDTDNEKASGNSNTTSATPPPVANNNNQKSNEKGKKKDGQTFSQVNISENCTGPITKCKDEGPVVACISESEPKYVVVIVQNGGDSNITVNLKERNIEDIKIAEHQNKKINVSVSSSEISQLTLIAGNTECVVHWSTPVPEEGIFLHFPSYGKFLTPVNGAYFLIVAVVIFGGTWGFCKLRKKRHHGVPYQELEMALPESVSATNVEVAEGWDQDWDDNWDEDVAVKSLGRAHAGSISANGLTARSSNRDGWENNWDD</sequence>
<proteinExistence type="predicted"/>
<dbReference type="AlphaFoldDB" id="A0AAE1M8J2"/>
<feature type="signal peptide" evidence="3">
    <location>
        <begin position="1"/>
        <end position="33"/>
    </location>
</feature>
<feature type="chain" id="PRO_5042159707" description="DUF7356 domain-containing protein" evidence="3">
    <location>
        <begin position="34"/>
        <end position="360"/>
    </location>
</feature>
<feature type="compositionally biased region" description="Basic and acidic residues" evidence="1">
    <location>
        <begin position="132"/>
        <end position="141"/>
    </location>
</feature>
<evidence type="ECO:0000313" key="6">
    <source>
        <dbReference type="Proteomes" id="UP001293593"/>
    </source>
</evidence>
<keyword evidence="2" id="KW-0812">Transmembrane</keyword>